<feature type="transmembrane region" description="Helical" evidence="1">
    <location>
        <begin position="137"/>
        <end position="157"/>
    </location>
</feature>
<reference evidence="2 3" key="1">
    <citation type="submission" date="2019-08" db="EMBL/GenBank/DDBJ databases">
        <title>Bacillus genomes from the desert of Cuatro Cienegas, Coahuila.</title>
        <authorList>
            <person name="Olmedo-Alvarez G."/>
        </authorList>
    </citation>
    <scope>NUCLEOTIDE SEQUENCE [LARGE SCALE GENOMIC DNA]</scope>
    <source>
        <strain evidence="2 3">CH446_14T</strain>
    </source>
</reference>
<feature type="transmembrane region" description="Helical" evidence="1">
    <location>
        <begin position="12"/>
        <end position="32"/>
    </location>
</feature>
<feature type="transmembrane region" description="Helical" evidence="1">
    <location>
        <begin position="233"/>
        <end position="254"/>
    </location>
</feature>
<comment type="caution">
    <text evidence="2">The sequence shown here is derived from an EMBL/GenBank/DDBJ whole genome shotgun (WGS) entry which is preliminary data.</text>
</comment>
<dbReference type="EMBL" id="VTER01000026">
    <property type="protein sequence ID" value="TYS40006.1"/>
    <property type="molecule type" value="Genomic_DNA"/>
</dbReference>
<evidence type="ECO:0000313" key="2">
    <source>
        <dbReference type="EMBL" id="TYS40006.1"/>
    </source>
</evidence>
<feature type="transmembrane region" description="Helical" evidence="1">
    <location>
        <begin position="204"/>
        <end position="227"/>
    </location>
</feature>
<name>A0A5D4QPP4_9BACI</name>
<feature type="transmembrane region" description="Helical" evidence="1">
    <location>
        <begin position="52"/>
        <end position="70"/>
    </location>
</feature>
<gene>
    <name evidence="2" type="ORF">FZD51_25495</name>
</gene>
<dbReference type="AlphaFoldDB" id="A0A5D4QPP4"/>
<sequence>MIISFRKEIRVSLPLYFFVMGLSFILEYIVFILGKAYTYRPTVFEEKWFDEVFGASISQALFIPAVLTAVSIFRIGYLWRLAVIAGIFLIESFFLKEGIYQQHWWRSWYTSAILFAAMFVTDIWRDSLRKPSPFVRFVTIYMAITTIIQAAVFYTVIFFRIHTYNAGFFESHDRDQLAFSTLVWLIYSLVLAVIVIYDFRKTALAGLFAGAWLFEKLLIQAGVLTISHLWSSVYSAALITLFCFLIGKLAVYFFPDIKGESV</sequence>
<evidence type="ECO:0000256" key="1">
    <source>
        <dbReference type="SAM" id="Phobius"/>
    </source>
</evidence>
<dbReference type="RefSeq" id="WP_148977226.1">
    <property type="nucleotide sequence ID" value="NZ_JBNIKU010000030.1"/>
</dbReference>
<feature type="transmembrane region" description="Helical" evidence="1">
    <location>
        <begin position="177"/>
        <end position="197"/>
    </location>
</feature>
<organism evidence="2 3">
    <name type="scientific">Bacillus infantis</name>
    <dbReference type="NCBI Taxonomy" id="324767"/>
    <lineage>
        <taxon>Bacteria</taxon>
        <taxon>Bacillati</taxon>
        <taxon>Bacillota</taxon>
        <taxon>Bacilli</taxon>
        <taxon>Bacillales</taxon>
        <taxon>Bacillaceae</taxon>
        <taxon>Bacillus</taxon>
    </lineage>
</organism>
<proteinExistence type="predicted"/>
<keyword evidence="1" id="KW-0472">Membrane</keyword>
<dbReference type="Proteomes" id="UP000322139">
    <property type="component" value="Unassembled WGS sequence"/>
</dbReference>
<feature type="transmembrane region" description="Helical" evidence="1">
    <location>
        <begin position="107"/>
        <end position="125"/>
    </location>
</feature>
<evidence type="ECO:0000313" key="3">
    <source>
        <dbReference type="Proteomes" id="UP000322139"/>
    </source>
</evidence>
<protein>
    <submittedName>
        <fullName evidence="2">Uncharacterized protein</fullName>
    </submittedName>
</protein>
<keyword evidence="1" id="KW-1133">Transmembrane helix</keyword>
<keyword evidence="1" id="KW-0812">Transmembrane</keyword>
<feature type="transmembrane region" description="Helical" evidence="1">
    <location>
        <begin position="77"/>
        <end position="95"/>
    </location>
</feature>
<accession>A0A5D4QPP4</accession>